<dbReference type="PROSITE" id="PS51782">
    <property type="entry name" value="LYSM"/>
    <property type="match status" value="1"/>
</dbReference>
<evidence type="ECO:0000259" key="1">
    <source>
        <dbReference type="PROSITE" id="PS51782"/>
    </source>
</evidence>
<organism evidence="2 3">
    <name type="scientific">Nyssa sinensis</name>
    <dbReference type="NCBI Taxonomy" id="561372"/>
    <lineage>
        <taxon>Eukaryota</taxon>
        <taxon>Viridiplantae</taxon>
        <taxon>Streptophyta</taxon>
        <taxon>Embryophyta</taxon>
        <taxon>Tracheophyta</taxon>
        <taxon>Spermatophyta</taxon>
        <taxon>Magnoliopsida</taxon>
        <taxon>eudicotyledons</taxon>
        <taxon>Gunneridae</taxon>
        <taxon>Pentapetalae</taxon>
        <taxon>asterids</taxon>
        <taxon>Cornales</taxon>
        <taxon>Nyssaceae</taxon>
        <taxon>Nyssa</taxon>
    </lineage>
</organism>
<dbReference type="Gene3D" id="3.10.350.10">
    <property type="entry name" value="LysM domain"/>
    <property type="match status" value="1"/>
</dbReference>
<evidence type="ECO:0000313" key="2">
    <source>
        <dbReference type="EMBL" id="KAA8541215.1"/>
    </source>
</evidence>
<name>A0A5J5BDJ3_9ASTE</name>
<evidence type="ECO:0000313" key="3">
    <source>
        <dbReference type="Proteomes" id="UP000325577"/>
    </source>
</evidence>
<gene>
    <name evidence="2" type="ORF">F0562_025178</name>
</gene>
<dbReference type="Proteomes" id="UP000325577">
    <property type="component" value="Linkage Group LG13"/>
</dbReference>
<feature type="domain" description="LysM" evidence="1">
    <location>
        <begin position="20"/>
        <end position="70"/>
    </location>
</feature>
<dbReference type="InterPro" id="IPR018392">
    <property type="entry name" value="LysM"/>
</dbReference>
<sequence>MVKVPISCPCVDGIRRSLSTIYTVRAADTVDSISEGYGGLVSAEQIRSVNSINVKNPSDDWAEPCDSIAMHLLRQQQQWRNSSVYVICGADWGEFKQHWSRVWHHWKNLT</sequence>
<dbReference type="AlphaFoldDB" id="A0A5J5BDJ3"/>
<dbReference type="InterPro" id="IPR036779">
    <property type="entry name" value="LysM_dom_sf"/>
</dbReference>
<accession>A0A5J5BDJ3</accession>
<reference evidence="2 3" key="1">
    <citation type="submission" date="2019-09" db="EMBL/GenBank/DDBJ databases">
        <title>A chromosome-level genome assembly of the Chinese tupelo Nyssa sinensis.</title>
        <authorList>
            <person name="Yang X."/>
            <person name="Kang M."/>
            <person name="Yang Y."/>
            <person name="Xiong H."/>
            <person name="Wang M."/>
            <person name="Zhang Z."/>
            <person name="Wang Z."/>
            <person name="Wu H."/>
            <person name="Ma T."/>
            <person name="Liu J."/>
            <person name="Xi Z."/>
        </authorList>
    </citation>
    <scope>NUCLEOTIDE SEQUENCE [LARGE SCALE GENOMIC DNA]</scope>
    <source>
        <strain evidence="2">J267</strain>
        <tissue evidence="2">Leaf</tissue>
    </source>
</reference>
<keyword evidence="3" id="KW-1185">Reference proteome</keyword>
<dbReference type="EMBL" id="CM018036">
    <property type="protein sequence ID" value="KAA8541215.1"/>
    <property type="molecule type" value="Genomic_DNA"/>
</dbReference>
<proteinExistence type="predicted"/>
<protein>
    <recommendedName>
        <fullName evidence="1">LysM domain-containing protein</fullName>
    </recommendedName>
</protein>
<dbReference type="OrthoDB" id="2107166at2759"/>